<evidence type="ECO:0000256" key="2">
    <source>
        <dbReference type="ARBA" id="ARBA00022679"/>
    </source>
</evidence>
<evidence type="ECO:0000313" key="4">
    <source>
        <dbReference type="EMBL" id="MFB9641988.1"/>
    </source>
</evidence>
<dbReference type="InterPro" id="IPR041698">
    <property type="entry name" value="Methyltransf_25"/>
</dbReference>
<proteinExistence type="predicted"/>
<keyword evidence="5" id="KW-1185">Reference proteome</keyword>
<dbReference type="PANTHER" id="PTHR43861:SF1">
    <property type="entry name" value="TRANS-ACONITATE 2-METHYLTRANSFERASE"/>
    <property type="match status" value="1"/>
</dbReference>
<evidence type="ECO:0000313" key="5">
    <source>
        <dbReference type="Proteomes" id="UP001589667"/>
    </source>
</evidence>
<dbReference type="PANTHER" id="PTHR43861">
    <property type="entry name" value="TRANS-ACONITATE 2-METHYLTRANSFERASE-RELATED"/>
    <property type="match status" value="1"/>
</dbReference>
<dbReference type="Pfam" id="PF13649">
    <property type="entry name" value="Methyltransf_25"/>
    <property type="match status" value="1"/>
</dbReference>
<dbReference type="EMBL" id="JBHMBL010000001">
    <property type="protein sequence ID" value="MFB9641988.1"/>
    <property type="molecule type" value="Genomic_DNA"/>
</dbReference>
<dbReference type="GO" id="GO:0032259">
    <property type="term" value="P:methylation"/>
    <property type="evidence" value="ECO:0007669"/>
    <property type="project" value="UniProtKB-KW"/>
</dbReference>
<name>A0ABV5SNR1_9MICO</name>
<dbReference type="CDD" id="cd02440">
    <property type="entry name" value="AdoMet_MTases"/>
    <property type="match status" value="1"/>
</dbReference>
<evidence type="ECO:0000256" key="1">
    <source>
        <dbReference type="ARBA" id="ARBA00022603"/>
    </source>
</evidence>
<dbReference type="SUPFAM" id="SSF53335">
    <property type="entry name" value="S-adenosyl-L-methionine-dependent methyltransferases"/>
    <property type="match status" value="1"/>
</dbReference>
<gene>
    <name evidence="4" type="ORF">ACFFQV_06755</name>
</gene>
<dbReference type="Proteomes" id="UP001589667">
    <property type="component" value="Unassembled WGS sequence"/>
</dbReference>
<keyword evidence="2 4" id="KW-0808">Transferase</keyword>
<dbReference type="GO" id="GO:0008168">
    <property type="term" value="F:methyltransferase activity"/>
    <property type="evidence" value="ECO:0007669"/>
    <property type="project" value="UniProtKB-KW"/>
</dbReference>
<protein>
    <submittedName>
        <fullName evidence="4">Class I SAM-dependent methyltransferase</fullName>
        <ecNumber evidence="4">2.1.1.-</ecNumber>
    </submittedName>
</protein>
<organism evidence="4 5">
    <name type="scientific">Agromyces lapidis</name>
    <dbReference type="NCBI Taxonomy" id="279574"/>
    <lineage>
        <taxon>Bacteria</taxon>
        <taxon>Bacillati</taxon>
        <taxon>Actinomycetota</taxon>
        <taxon>Actinomycetes</taxon>
        <taxon>Micrococcales</taxon>
        <taxon>Microbacteriaceae</taxon>
        <taxon>Agromyces</taxon>
    </lineage>
</organism>
<dbReference type="Gene3D" id="3.40.50.150">
    <property type="entry name" value="Vaccinia Virus protein VP39"/>
    <property type="match status" value="1"/>
</dbReference>
<dbReference type="InterPro" id="IPR029063">
    <property type="entry name" value="SAM-dependent_MTases_sf"/>
</dbReference>
<dbReference type="EC" id="2.1.1.-" evidence="4"/>
<feature type="domain" description="Methyltransferase" evidence="3">
    <location>
        <begin position="47"/>
        <end position="136"/>
    </location>
</feature>
<reference evidence="4 5" key="1">
    <citation type="submission" date="2024-09" db="EMBL/GenBank/DDBJ databases">
        <authorList>
            <person name="Sun Q."/>
            <person name="Mori K."/>
        </authorList>
    </citation>
    <scope>NUCLEOTIDE SEQUENCE [LARGE SCALE GENOMIC DNA]</scope>
    <source>
        <strain evidence="4 5">JCM 14321</strain>
    </source>
</reference>
<evidence type="ECO:0000259" key="3">
    <source>
        <dbReference type="Pfam" id="PF13649"/>
    </source>
</evidence>
<dbReference type="RefSeq" id="WP_157424744.1">
    <property type="nucleotide sequence ID" value="NZ_BAAANI010000007.1"/>
</dbReference>
<keyword evidence="1 4" id="KW-0489">Methyltransferase</keyword>
<accession>A0ABV5SNR1</accession>
<sequence>MAVEDVRERYRSRAAEYTELLGSVDDMAAQDRALISEWAATIDGPAIDAGCGPGHWTKFIADHGVAVEGVDMVPEFVEVATERFPDVTFRLGRLESLPVDVGGLGGVLAWYSVIHTDPADVPAILAEFARAIRPAGTLLLGFFEGPRLEPFDHAVVTAYFWPAPEMRSALDAAGFDVVETHTRTDPGHRPYGAILARRR</sequence>
<comment type="caution">
    <text evidence="4">The sequence shown here is derived from an EMBL/GenBank/DDBJ whole genome shotgun (WGS) entry which is preliminary data.</text>
</comment>